<feature type="compositionally biased region" description="Low complexity" evidence="5">
    <location>
        <begin position="24"/>
        <end position="35"/>
    </location>
</feature>
<dbReference type="GO" id="GO:0005634">
    <property type="term" value="C:nucleus"/>
    <property type="evidence" value="ECO:0007669"/>
    <property type="project" value="InterPro"/>
</dbReference>
<dbReference type="SUPFAM" id="SSF103612">
    <property type="entry name" value="SBT domain"/>
    <property type="match status" value="1"/>
</dbReference>
<keyword evidence="9" id="KW-1185">Reference proteome</keyword>
<dbReference type="Pfam" id="PF26102">
    <property type="entry name" value="Ig_SPL7"/>
    <property type="match status" value="1"/>
</dbReference>
<dbReference type="GO" id="GO:0003677">
    <property type="term" value="F:DNA binding"/>
    <property type="evidence" value="ECO:0007669"/>
    <property type="project" value="InterPro"/>
</dbReference>
<keyword evidence="6" id="KW-0812">Transmembrane</keyword>
<keyword evidence="3" id="KW-0862">Zinc</keyword>
<feature type="region of interest" description="Disordered" evidence="5">
    <location>
        <begin position="190"/>
        <end position="213"/>
    </location>
</feature>
<feature type="region of interest" description="Disordered" evidence="5">
    <location>
        <begin position="1"/>
        <end position="35"/>
    </location>
</feature>
<dbReference type="GO" id="GO:0008270">
    <property type="term" value="F:zinc ion binding"/>
    <property type="evidence" value="ECO:0007669"/>
    <property type="project" value="UniProtKB-KW"/>
</dbReference>
<name>A0A4S4E657_CAMSN</name>
<evidence type="ECO:0000313" key="9">
    <source>
        <dbReference type="Proteomes" id="UP000306102"/>
    </source>
</evidence>
<evidence type="ECO:0000256" key="6">
    <source>
        <dbReference type="SAM" id="Phobius"/>
    </source>
</evidence>
<evidence type="ECO:0000256" key="2">
    <source>
        <dbReference type="ARBA" id="ARBA00022771"/>
    </source>
</evidence>
<evidence type="ECO:0000313" key="8">
    <source>
        <dbReference type="EMBL" id="THG11490.1"/>
    </source>
</evidence>
<keyword evidence="1" id="KW-0479">Metal-binding</keyword>
<dbReference type="PANTHER" id="PTHR31251:SF108">
    <property type="entry name" value="SQUAMOSA PROMOTER-BINDING-LIKE PROTEIN 7"/>
    <property type="match status" value="1"/>
</dbReference>
<proteinExistence type="predicted"/>
<keyword evidence="6" id="KW-0472">Membrane</keyword>
<accession>A0A4S4E657</accession>
<dbReference type="Pfam" id="PF03110">
    <property type="entry name" value="SBP"/>
    <property type="match status" value="1"/>
</dbReference>
<feature type="compositionally biased region" description="Basic and acidic residues" evidence="5">
    <location>
        <begin position="201"/>
        <end position="213"/>
    </location>
</feature>
<dbReference type="EMBL" id="SDRB02007212">
    <property type="protein sequence ID" value="THG11490.1"/>
    <property type="molecule type" value="Genomic_DNA"/>
</dbReference>
<evidence type="ECO:0000256" key="4">
    <source>
        <dbReference type="PROSITE-ProRule" id="PRU00470"/>
    </source>
</evidence>
<dbReference type="Gene3D" id="4.10.1100.10">
    <property type="entry name" value="Transcription factor, SBP-box domain"/>
    <property type="match status" value="1"/>
</dbReference>
<feature type="transmembrane region" description="Helical" evidence="6">
    <location>
        <begin position="770"/>
        <end position="788"/>
    </location>
</feature>
<evidence type="ECO:0000256" key="1">
    <source>
        <dbReference type="ARBA" id="ARBA00022723"/>
    </source>
</evidence>
<evidence type="ECO:0000259" key="7">
    <source>
        <dbReference type="PROSITE" id="PS51141"/>
    </source>
</evidence>
<evidence type="ECO:0000256" key="3">
    <source>
        <dbReference type="ARBA" id="ARBA00022833"/>
    </source>
</evidence>
<dbReference type="STRING" id="542762.A0A4S4E657"/>
<dbReference type="InterPro" id="IPR044817">
    <property type="entry name" value="SBP-like"/>
</dbReference>
<dbReference type="InterPro" id="IPR036893">
    <property type="entry name" value="SBP_sf"/>
</dbReference>
<dbReference type="PANTHER" id="PTHR31251">
    <property type="entry name" value="SQUAMOSA PROMOTER-BINDING-LIKE PROTEIN 4"/>
    <property type="match status" value="1"/>
</dbReference>
<dbReference type="PROSITE" id="PS51141">
    <property type="entry name" value="ZF_SBP"/>
    <property type="match status" value="1"/>
</dbReference>
<sequence length="809" mass="91028">MDTLSLPSPPPPPQPSVSDMENLFSNPPLNDDPSSSSLWDWSDFLDFNLEDQLNISFDSSENTPVLPPPDSDSVDRIRKRDPRLICSNFLARIPCACPELDEKEEEEEGVPVKKRPRAAAGAAARCQVPGCEADISELKGYHRRHRVCLRCANASTVVLDGLSKRYCQQCGKFHILSDFDEGKRSCRRKLERHNNRRRRKPSESKVAVEKDPQELVLADDVARDDENEKDSTCLSSQLTEREPLLESEEGQIPTLCSNPSSQNIQSDSVASFVVSREPQIDGEKDESKHAHSSFYCDNKSAYSSLCPTGRISFKLYDWNPAEFPRRLRHQIFQWLSSMPVELEGYIRPGCTILTAFIAMPNSMWFKGFHDLTSLLHSVEQLLQEPVVYIHDFVAAPGKMLSGRGTFLVYLDNVIFRVMKDGTSVIQIKAEEQAPKLHYVHPTCFEAGKPMEFVACGSNLLQPKFRFLVSFAGKYLAYDYSVPPPYDDSEGVTANFNHQLLKICIRHTEPDLFGPAFIEVENESGLSNFIPILIGNKEICSEMKIMEQRFEASLSLSLKESKFMAASSVHDSCEVSILRQTAFSQFILDTAWLLRNPALEDMKYRLSSSQIGSFNRLLTFLIQNKSISILERVLHYMETLMDDKKLHCMTNGIADAEMKLLQSNVDHARGIVSARLQENVDSVRHSRNLVPKGNCVYQSSQIDMRSVVSFIDQNMEVTEKGSLDAVEGSNSLDHSGTVPLLNRDVEMSMKEWPRKSCSLVFSSRILTSRPLIFVIAAAVVCCGICVVLLHPQKVGKIATTIRRCLFVNTA</sequence>
<comment type="caution">
    <text evidence="8">The sequence shown here is derived from an EMBL/GenBank/DDBJ whole genome shotgun (WGS) entry which is preliminary data.</text>
</comment>
<feature type="domain" description="SBP-type" evidence="7">
    <location>
        <begin position="123"/>
        <end position="200"/>
    </location>
</feature>
<dbReference type="AlphaFoldDB" id="A0A4S4E657"/>
<dbReference type="InterPro" id="IPR004333">
    <property type="entry name" value="SBP_dom"/>
</dbReference>
<keyword evidence="2 4" id="KW-0863">Zinc-finger</keyword>
<organism evidence="8 9">
    <name type="scientific">Camellia sinensis var. sinensis</name>
    <name type="common">China tea</name>
    <dbReference type="NCBI Taxonomy" id="542762"/>
    <lineage>
        <taxon>Eukaryota</taxon>
        <taxon>Viridiplantae</taxon>
        <taxon>Streptophyta</taxon>
        <taxon>Embryophyta</taxon>
        <taxon>Tracheophyta</taxon>
        <taxon>Spermatophyta</taxon>
        <taxon>Magnoliopsida</taxon>
        <taxon>eudicotyledons</taxon>
        <taxon>Gunneridae</taxon>
        <taxon>Pentapetalae</taxon>
        <taxon>asterids</taxon>
        <taxon>Ericales</taxon>
        <taxon>Theaceae</taxon>
        <taxon>Camellia</taxon>
    </lineage>
</organism>
<feature type="compositionally biased region" description="Basic residues" evidence="5">
    <location>
        <begin position="190"/>
        <end position="200"/>
    </location>
</feature>
<dbReference type="Proteomes" id="UP000306102">
    <property type="component" value="Unassembled WGS sequence"/>
</dbReference>
<reference evidence="8 9" key="1">
    <citation type="journal article" date="2018" name="Proc. Natl. Acad. Sci. U.S.A.">
        <title>Draft genome sequence of Camellia sinensis var. sinensis provides insights into the evolution of the tea genome and tea quality.</title>
        <authorList>
            <person name="Wei C."/>
            <person name="Yang H."/>
            <person name="Wang S."/>
            <person name="Zhao J."/>
            <person name="Liu C."/>
            <person name="Gao L."/>
            <person name="Xia E."/>
            <person name="Lu Y."/>
            <person name="Tai Y."/>
            <person name="She G."/>
            <person name="Sun J."/>
            <person name="Cao H."/>
            <person name="Tong W."/>
            <person name="Gao Q."/>
            <person name="Li Y."/>
            <person name="Deng W."/>
            <person name="Jiang X."/>
            <person name="Wang W."/>
            <person name="Chen Q."/>
            <person name="Zhang S."/>
            <person name="Li H."/>
            <person name="Wu J."/>
            <person name="Wang P."/>
            <person name="Li P."/>
            <person name="Shi C."/>
            <person name="Zheng F."/>
            <person name="Jian J."/>
            <person name="Huang B."/>
            <person name="Shan D."/>
            <person name="Shi M."/>
            <person name="Fang C."/>
            <person name="Yue Y."/>
            <person name="Li F."/>
            <person name="Li D."/>
            <person name="Wei S."/>
            <person name="Han B."/>
            <person name="Jiang C."/>
            <person name="Yin Y."/>
            <person name="Xia T."/>
            <person name="Zhang Z."/>
            <person name="Bennetzen J.L."/>
            <person name="Zhao S."/>
            <person name="Wan X."/>
        </authorList>
    </citation>
    <scope>NUCLEOTIDE SEQUENCE [LARGE SCALE GENOMIC DNA]</scope>
    <source>
        <strain evidence="9">cv. Shuchazao</strain>
        <tissue evidence="8">Leaf</tissue>
    </source>
</reference>
<protein>
    <recommendedName>
        <fullName evidence="7">SBP-type domain-containing protein</fullName>
    </recommendedName>
</protein>
<evidence type="ECO:0000256" key="5">
    <source>
        <dbReference type="SAM" id="MobiDB-lite"/>
    </source>
</evidence>
<keyword evidence="6" id="KW-1133">Transmembrane helix</keyword>
<gene>
    <name evidence="8" type="ORF">TEA_012987</name>
</gene>